<sequence>MRHANDSCYRDKVSIYTQPLTYWSTVLHRTFRRSIALIPSSYQLKTQDVGWINKPCCRWQEGRPDSLLEDLPEER</sequence>
<dbReference type="Proteomes" id="UP001152798">
    <property type="component" value="Chromosome 4"/>
</dbReference>
<dbReference type="AlphaFoldDB" id="A0A9P0MMQ4"/>
<keyword evidence="2" id="KW-1185">Reference proteome</keyword>
<organism evidence="1 2">
    <name type="scientific">Nezara viridula</name>
    <name type="common">Southern green stink bug</name>
    <name type="synonym">Cimex viridulus</name>
    <dbReference type="NCBI Taxonomy" id="85310"/>
    <lineage>
        <taxon>Eukaryota</taxon>
        <taxon>Metazoa</taxon>
        <taxon>Ecdysozoa</taxon>
        <taxon>Arthropoda</taxon>
        <taxon>Hexapoda</taxon>
        <taxon>Insecta</taxon>
        <taxon>Pterygota</taxon>
        <taxon>Neoptera</taxon>
        <taxon>Paraneoptera</taxon>
        <taxon>Hemiptera</taxon>
        <taxon>Heteroptera</taxon>
        <taxon>Panheteroptera</taxon>
        <taxon>Pentatomomorpha</taxon>
        <taxon>Pentatomoidea</taxon>
        <taxon>Pentatomidae</taxon>
        <taxon>Pentatominae</taxon>
        <taxon>Nezara</taxon>
    </lineage>
</organism>
<accession>A0A9P0MMQ4</accession>
<dbReference type="EMBL" id="OV725080">
    <property type="protein sequence ID" value="CAH1398470.1"/>
    <property type="molecule type" value="Genomic_DNA"/>
</dbReference>
<name>A0A9P0MMQ4_NEZVI</name>
<protein>
    <submittedName>
        <fullName evidence="1">Uncharacterized protein</fullName>
    </submittedName>
</protein>
<evidence type="ECO:0000313" key="2">
    <source>
        <dbReference type="Proteomes" id="UP001152798"/>
    </source>
</evidence>
<evidence type="ECO:0000313" key="1">
    <source>
        <dbReference type="EMBL" id="CAH1398470.1"/>
    </source>
</evidence>
<gene>
    <name evidence="1" type="ORF">NEZAVI_LOCUS8115</name>
</gene>
<proteinExistence type="predicted"/>
<reference evidence="1" key="1">
    <citation type="submission" date="2022-01" db="EMBL/GenBank/DDBJ databases">
        <authorList>
            <person name="King R."/>
        </authorList>
    </citation>
    <scope>NUCLEOTIDE SEQUENCE</scope>
</reference>